<accession>A0A254Q5A6</accession>
<dbReference type="Proteomes" id="UP000197528">
    <property type="component" value="Unassembled WGS sequence"/>
</dbReference>
<protein>
    <recommendedName>
        <fullName evidence="3">Glycosyltransferase 2-like domain-containing protein</fullName>
    </recommendedName>
</protein>
<dbReference type="RefSeq" id="WP_088524396.1">
    <property type="nucleotide sequence ID" value="NZ_NGUP01000001.1"/>
</dbReference>
<evidence type="ECO:0008006" key="3">
    <source>
        <dbReference type="Google" id="ProtNLM"/>
    </source>
</evidence>
<organism evidence="1 2">
    <name type="scientific">Polynucleobacter campilacus</name>
    <dbReference type="NCBI Taxonomy" id="1743163"/>
    <lineage>
        <taxon>Bacteria</taxon>
        <taxon>Pseudomonadati</taxon>
        <taxon>Pseudomonadota</taxon>
        <taxon>Betaproteobacteria</taxon>
        <taxon>Burkholderiales</taxon>
        <taxon>Burkholderiaceae</taxon>
        <taxon>Polynucleobacter</taxon>
    </lineage>
</organism>
<evidence type="ECO:0000313" key="2">
    <source>
        <dbReference type="Proteomes" id="UP000197528"/>
    </source>
</evidence>
<name>A0A254Q5A6_9BURK</name>
<reference evidence="1 2" key="1">
    <citation type="submission" date="2017-05" db="EMBL/GenBank/DDBJ databases">
        <title>Genome of Polynucleobacter sp. MWH-Feld-100.</title>
        <authorList>
            <person name="Hahn M.W."/>
        </authorList>
    </citation>
    <scope>NUCLEOTIDE SEQUENCE [LARGE SCALE GENOMIC DNA]</scope>
    <source>
        <strain evidence="1 2">MWH-Feld-100</strain>
    </source>
</reference>
<dbReference type="EMBL" id="NGUP01000001">
    <property type="protein sequence ID" value="OWS70682.1"/>
    <property type="molecule type" value="Genomic_DNA"/>
</dbReference>
<sequence length="290" mass="32988">MANKQKSESNFLVVGVVRNCANQVQSDVRKIEDALVGAKSISYLLVESDSNDATLEVLEQLKNDIPRFDYLTKGSLRGQRPIRTDRLAYCRNSYLDAIRTDEKYRDIDYVLVSDFDGMNTHLTPASIDSCWERDDWDVCTANQDGPYYDVWTIRHPQWSPNDCFEQYHTMLSNQVSAFKAYYQAVYARMITIPLDADWIEIDAGFGGLGLYKKEALICSHYAGVIEGGKEICEHVVLSQGIKKVGFKIFLNPRLINTKRSEHINKAIKTIIALFFLGHAGLERLKKITKG</sequence>
<keyword evidence="2" id="KW-1185">Reference proteome</keyword>
<evidence type="ECO:0000313" key="1">
    <source>
        <dbReference type="EMBL" id="OWS70682.1"/>
    </source>
</evidence>
<proteinExistence type="predicted"/>
<comment type="caution">
    <text evidence="1">The sequence shown here is derived from an EMBL/GenBank/DDBJ whole genome shotgun (WGS) entry which is preliminary data.</text>
</comment>
<dbReference type="OrthoDB" id="1550652at2"/>
<dbReference type="AlphaFoldDB" id="A0A254Q5A6"/>
<gene>
    <name evidence="1" type="ORF">CBI31_00045</name>
</gene>